<keyword evidence="2" id="KW-1185">Reference proteome</keyword>
<reference evidence="1 2" key="1">
    <citation type="submission" date="2020-04" db="EMBL/GenBank/DDBJ databases">
        <title>Flammeovirga sp. SR4, a novel species isolated from seawater.</title>
        <authorList>
            <person name="Wang X."/>
        </authorList>
    </citation>
    <scope>NUCLEOTIDE SEQUENCE [LARGE SCALE GENOMIC DNA]</scope>
    <source>
        <strain evidence="1 2">SR4</strain>
    </source>
</reference>
<gene>
    <name evidence="1" type="ORF">HGP29_27110</name>
</gene>
<evidence type="ECO:0000313" key="1">
    <source>
        <dbReference type="EMBL" id="NLR94905.1"/>
    </source>
</evidence>
<evidence type="ECO:0000313" key="2">
    <source>
        <dbReference type="Proteomes" id="UP000585050"/>
    </source>
</evidence>
<organism evidence="1 2">
    <name type="scientific">Flammeovirga agarivorans</name>
    <dbReference type="NCBI Taxonomy" id="2726742"/>
    <lineage>
        <taxon>Bacteria</taxon>
        <taxon>Pseudomonadati</taxon>
        <taxon>Bacteroidota</taxon>
        <taxon>Cytophagia</taxon>
        <taxon>Cytophagales</taxon>
        <taxon>Flammeovirgaceae</taxon>
        <taxon>Flammeovirga</taxon>
    </lineage>
</organism>
<protein>
    <submittedName>
        <fullName evidence="1">Uncharacterized protein</fullName>
    </submittedName>
</protein>
<dbReference type="RefSeq" id="WP_168885615.1">
    <property type="nucleotide sequence ID" value="NZ_JABAIL010000016.1"/>
</dbReference>
<dbReference type="Proteomes" id="UP000585050">
    <property type="component" value="Unassembled WGS sequence"/>
</dbReference>
<accession>A0A7X8SR71</accession>
<name>A0A7X8SR71_9BACT</name>
<dbReference type="EMBL" id="JABAIL010000016">
    <property type="protein sequence ID" value="NLR94905.1"/>
    <property type="molecule type" value="Genomic_DNA"/>
</dbReference>
<comment type="caution">
    <text evidence="1">The sequence shown here is derived from an EMBL/GenBank/DDBJ whole genome shotgun (WGS) entry which is preliminary data.</text>
</comment>
<proteinExistence type="predicted"/>
<sequence length="130" mass="14352">MVSIHTNINGRKKSGIIIRAFDVNRKTVINQVPKGEFATGKYFPVVALVHQGYSFIPVQLMQSKYESWKRGEPTYIYSAEIGVTHQGGRQKLVEVPNLSPSKDALVLGDNISGEILIERGNLKIGIVKAS</sequence>
<dbReference type="AlphaFoldDB" id="A0A7X8SR71"/>